<dbReference type="PANTHER" id="PTHR22917">
    <property type="entry name" value="HEMOPEXIN DOMAIN-CONTAINING PROTEIN"/>
    <property type="match status" value="1"/>
</dbReference>
<feature type="compositionally biased region" description="Polar residues" evidence="3">
    <location>
        <begin position="1460"/>
        <end position="1480"/>
    </location>
</feature>
<dbReference type="Gene3D" id="2.60.120.740">
    <property type="match status" value="6"/>
</dbReference>
<dbReference type="InterPro" id="IPR051298">
    <property type="entry name" value="Heme_transport/Cell_adhesion"/>
</dbReference>
<feature type="compositionally biased region" description="Polar residues" evidence="3">
    <location>
        <begin position="801"/>
        <end position="813"/>
    </location>
</feature>
<keyword evidence="4" id="KW-0472">Membrane</keyword>
<dbReference type="InterPro" id="IPR043159">
    <property type="entry name" value="Lectin_gal-bd_sf"/>
</dbReference>
<dbReference type="PROSITE" id="PS50228">
    <property type="entry name" value="SUEL_LECTIN"/>
    <property type="match status" value="2"/>
</dbReference>
<dbReference type="PROSITE" id="PS01180">
    <property type="entry name" value="CUB"/>
    <property type="match status" value="1"/>
</dbReference>
<organism evidence="8 9">
    <name type="scientific">Lingula anatina</name>
    <name type="common">Brachiopod</name>
    <name type="synonym">Lingula unguis</name>
    <dbReference type="NCBI Taxonomy" id="7574"/>
    <lineage>
        <taxon>Eukaryota</taxon>
        <taxon>Metazoa</taxon>
        <taxon>Spiralia</taxon>
        <taxon>Lophotrochozoa</taxon>
        <taxon>Brachiopoda</taxon>
        <taxon>Linguliformea</taxon>
        <taxon>Lingulata</taxon>
        <taxon>Lingulida</taxon>
        <taxon>Linguloidea</taxon>
        <taxon>Lingulidae</taxon>
        <taxon>Lingula</taxon>
    </lineage>
</organism>
<feature type="chain" id="PRO_5010346228" evidence="5">
    <location>
        <begin position="18"/>
        <end position="1489"/>
    </location>
</feature>
<feature type="compositionally biased region" description="Polar residues" evidence="3">
    <location>
        <begin position="1405"/>
        <end position="1431"/>
    </location>
</feature>
<dbReference type="GO" id="GO:0030246">
    <property type="term" value="F:carbohydrate binding"/>
    <property type="evidence" value="ECO:0007669"/>
    <property type="project" value="InterPro"/>
</dbReference>
<accession>A0A1S3ISU1</accession>
<dbReference type="GeneID" id="106167120"/>
<gene>
    <name evidence="9" type="primary">LOC106167120</name>
</gene>
<keyword evidence="5" id="KW-0732">Signal</keyword>
<keyword evidence="4" id="KW-1133">Transmembrane helix</keyword>
<reference evidence="9" key="1">
    <citation type="submission" date="2025-08" db="UniProtKB">
        <authorList>
            <consortium name="RefSeq"/>
        </authorList>
    </citation>
    <scope>IDENTIFICATION</scope>
    <source>
        <tissue evidence="9">Gonads</tissue>
    </source>
</reference>
<dbReference type="KEGG" id="lak:106167120"/>
<feature type="signal peptide" evidence="5">
    <location>
        <begin position="1"/>
        <end position="17"/>
    </location>
</feature>
<dbReference type="InterPro" id="IPR000859">
    <property type="entry name" value="CUB_dom"/>
</dbReference>
<comment type="caution">
    <text evidence="2">Lacks conserved residue(s) required for the propagation of feature annotation.</text>
</comment>
<dbReference type="RefSeq" id="XP_013401280.1">
    <property type="nucleotide sequence ID" value="XM_013545826.2"/>
</dbReference>
<dbReference type="OrthoDB" id="6120134at2759"/>
<feature type="transmembrane region" description="Helical" evidence="4">
    <location>
        <begin position="1358"/>
        <end position="1380"/>
    </location>
</feature>
<evidence type="ECO:0000256" key="3">
    <source>
        <dbReference type="SAM" id="MobiDB-lite"/>
    </source>
</evidence>
<sequence>MLLLWFMGFFTFVVVHGQHQHASNIKVITRSRCFGIVPPHMKLECTDPKHFMRVISAVYGLSSDTACGDLCCPQVNDCQVPVNMSRPETHNQIFGQCSGQQECIVLVEQASLWSAPCGRGKYSNYLQVKYECVKAEITTQSNCYGEPSGTMHLYCEKGTFINIKDAVYGRSNRTPCARRCCPAETDCVEKLLEKTPPLYTAILGQCLGRAECTIPVDKISGMCGNQFHVSTYVNVTYECVPVSIVNEVCMEGNNAIDVGYIQSEGYPAEVPGNNLRSCECRLATAKNSSITIRAVDINMYSGPGCREHQELAMFTKTDQAAYSCQHITDTILYNGPANELNMKFVNTLFSNEGKFWLEYSASWGTVTVNCTSAISITTTTTLTPPVTQPMVKVDPGSSIRSILIVPDPNTKGGDTGDQSQEEPWRYQSRCFGKSPPHMELTCSEPKTFIKIQAAVYGLNTNDRCNDICCPSNNDCQVHVNASRPESYKQIVDQCSGQTHCIVLVEQGELWTAECGRGKYSNYLMVAYQCVKAKVTTISKCYGEYPPEMNLFCDIGTYIHIRDAIFGRSDYKPCPRRCCPREDDCAEKVRTRNPGLYTAILGQCLGRTQCSIPVERLHGTCGSEFYNSNYMNITYQCVPVSIVNDFCTKEDNMLDQGYIMSEKYPTKIPGNNLRQCKCVLTAPPAATIAVRAIDFSPYNGTRCQDLQTLTFEEQRKPSSSFSCEHRVDFWMYNSTRNQVNVTFLNTLLGNVGQFWLEYTASSGNVTLNCTEPVGVTTPKPGATTIPTTQKVTQPYRYRNPDENNTPRPTDTASDTSRRRQYGGGDTTGQDDFLTSYKVLATNPNYQLQGRCFGKIPPHMELSCPEPKTFIRIISAFYGRSYGSSCGDICCPKESDCQVHVEKSRPESYEQLVEQCSGQSHCVVLVEQGPMWGVKCAFGGGYSNYMHVVYECVKVLKTTVSMCHGVLPGHITLFCDVGTHIRIHDAIYGRAPDLSCPQRCCPRDTDCTVPLAVRTPGVYRNMVGDCLGNRECNVPVNRVQGMCGSQFLSSNYVNITYECIPVSITNTMCEEGDRILDDGHILSENYPRSVLGNDFRKCTCAITAEPNNGVSISAIELHMYDELGCEHQQQLIVNSHSRSTSVHSCDKRSNVMMYEVAGGQVNITFVNTVQKDAGRFWLHYKARNGPVTVNCTSSIPVTTTTTSATTPTTTTIPTTTTTTTTTPATTTTTTRTTTVKLTTTPPPTTTTTTTTTTSTTTRRSTTMRTTTTTSSTTLTTPSTTTTFRTFDASSTSYPVSPSQRSNVYKSDDMLTPRTTTDVQPTNTVEIGIILNEINEAVSINISEHSTTTQATFIEDPNINMGIVLGGLAVLVLIVGIIVAICLKAKNHREQRDRHRSLRASAQRGQRDSVSSTYSNSNKVNYSNPIQHHGSNTMPLPGKSHHLQEKPMGRYKYNQGRNGGPPSRTQSSNSMNRPRSINSSQNIRGYKNPAFR</sequence>
<protein>
    <submittedName>
        <fullName evidence="9">Uncharacterized protein LOC106167120</fullName>
    </submittedName>
</protein>
<dbReference type="InterPro" id="IPR035914">
    <property type="entry name" value="Sperma_CUB_dom_sf"/>
</dbReference>
<dbReference type="InterPro" id="IPR000922">
    <property type="entry name" value="Lectin_gal-bd_dom"/>
</dbReference>
<feature type="region of interest" description="Disordered" evidence="3">
    <location>
        <begin position="1197"/>
        <end position="1275"/>
    </location>
</feature>
<dbReference type="InParanoid" id="A0A1S3ISU1"/>
<evidence type="ECO:0000256" key="4">
    <source>
        <dbReference type="SAM" id="Phobius"/>
    </source>
</evidence>
<evidence type="ECO:0000313" key="8">
    <source>
        <dbReference type="Proteomes" id="UP000085678"/>
    </source>
</evidence>
<feature type="region of interest" description="Disordered" evidence="3">
    <location>
        <begin position="1385"/>
        <end position="1489"/>
    </location>
</feature>
<keyword evidence="4" id="KW-0812">Transmembrane</keyword>
<proteinExistence type="predicted"/>
<evidence type="ECO:0000256" key="2">
    <source>
        <dbReference type="PROSITE-ProRule" id="PRU00059"/>
    </source>
</evidence>
<feature type="region of interest" description="Disordered" evidence="3">
    <location>
        <begin position="774"/>
        <end position="828"/>
    </location>
</feature>
<feature type="domain" description="SUEL-type lectin" evidence="7">
    <location>
        <begin position="436"/>
        <end position="530"/>
    </location>
</feature>
<keyword evidence="1" id="KW-1015">Disulfide bond</keyword>
<keyword evidence="8" id="KW-1185">Reference proteome</keyword>
<dbReference type="PANTHER" id="PTHR22917:SF6">
    <property type="entry name" value="EG:8D8.2 PROTEIN-RELATED"/>
    <property type="match status" value="1"/>
</dbReference>
<evidence type="ECO:0000259" key="6">
    <source>
        <dbReference type="PROSITE" id="PS01180"/>
    </source>
</evidence>
<evidence type="ECO:0000313" key="9">
    <source>
        <dbReference type="RefSeq" id="XP_013401280.1"/>
    </source>
</evidence>
<dbReference type="Proteomes" id="UP000085678">
    <property type="component" value="Unplaced"/>
</dbReference>
<feature type="domain" description="SUEL-type lectin" evidence="7">
    <location>
        <begin position="856"/>
        <end position="951"/>
    </location>
</feature>
<feature type="domain" description="CUB" evidence="6">
    <location>
        <begin position="1041"/>
        <end position="1181"/>
    </location>
</feature>
<evidence type="ECO:0000259" key="7">
    <source>
        <dbReference type="PROSITE" id="PS50228"/>
    </source>
</evidence>
<dbReference type="CDD" id="cd22823">
    <property type="entry name" value="Gal_Rha_Lectin"/>
    <property type="match status" value="6"/>
</dbReference>
<dbReference type="SUPFAM" id="SSF49854">
    <property type="entry name" value="Spermadhesin, CUB domain"/>
    <property type="match status" value="2"/>
</dbReference>
<dbReference type="Gene3D" id="2.60.120.290">
    <property type="entry name" value="Spermadhesin, CUB domain"/>
    <property type="match status" value="1"/>
</dbReference>
<name>A0A1S3ISU1_LINAN</name>
<evidence type="ECO:0000256" key="1">
    <source>
        <dbReference type="ARBA" id="ARBA00023157"/>
    </source>
</evidence>
<evidence type="ECO:0000256" key="5">
    <source>
        <dbReference type="SAM" id="SignalP"/>
    </source>
</evidence>